<dbReference type="AlphaFoldDB" id="A0A0N1H4B7"/>
<protein>
    <submittedName>
        <fullName evidence="1">Uncharacterized protein</fullName>
    </submittedName>
</protein>
<dbReference type="VEuPathDB" id="FungiDB:AB675_11844"/>
<dbReference type="OrthoDB" id="3538597at2759"/>
<reference evidence="1 2" key="1">
    <citation type="submission" date="2015-06" db="EMBL/GenBank/DDBJ databases">
        <title>Draft genome of the ant-associated black yeast Phialophora attae CBS 131958.</title>
        <authorList>
            <person name="Moreno L.F."/>
            <person name="Stielow B.J."/>
            <person name="de Hoog S."/>
            <person name="Vicente V.A."/>
            <person name="Weiss V.A."/>
            <person name="de Vries M."/>
            <person name="Cruz L.M."/>
            <person name="Souza E.M."/>
        </authorList>
    </citation>
    <scope>NUCLEOTIDE SEQUENCE [LARGE SCALE GENOMIC DNA]</scope>
    <source>
        <strain evidence="1 2">CBS 131958</strain>
    </source>
</reference>
<accession>A0A0N1H4B7</accession>
<evidence type="ECO:0000313" key="1">
    <source>
        <dbReference type="EMBL" id="KPI36824.1"/>
    </source>
</evidence>
<keyword evidence="2" id="KW-1185">Reference proteome</keyword>
<dbReference type="STRING" id="1664694.A0A0N1H4B7"/>
<dbReference type="RefSeq" id="XP_017996787.1">
    <property type="nucleotide sequence ID" value="XM_018140725.1"/>
</dbReference>
<dbReference type="EMBL" id="LFJN01000028">
    <property type="protein sequence ID" value="KPI36824.1"/>
    <property type="molecule type" value="Genomic_DNA"/>
</dbReference>
<dbReference type="GeneID" id="28732606"/>
<dbReference type="Proteomes" id="UP000038010">
    <property type="component" value="Unassembled WGS sequence"/>
</dbReference>
<sequence length="314" mass="36267">MADTPEKPELRKLLKRYRVFHDQNKREAPGHEDHFQAIQTLGEYDAKHYRSTVTIDEFEAEIEQLLKNLKGTGKKPDRLFGLRVTKRLERILDDAEGPTGEPIRSFIRTSPLTANCQPLLFPFLVLEAKSEKSDDTFSKIRLQTSFSIRALLKLQRDLASAVFEQQQPVMKPLVWFLSNKGEVWRLAGAYVQETKDVTRPNYRILDLWEGNITYEQHALRLLLTLDYIFDWARDVYRKEITNCLLSLAAHATASLAAETDVFSTLGNLVDIGQMQDFDAEPVDQRPQPFDVPDLYKAFDTNTLAIRDARYIRFT</sequence>
<organism evidence="1 2">
    <name type="scientific">Cyphellophora attinorum</name>
    <dbReference type="NCBI Taxonomy" id="1664694"/>
    <lineage>
        <taxon>Eukaryota</taxon>
        <taxon>Fungi</taxon>
        <taxon>Dikarya</taxon>
        <taxon>Ascomycota</taxon>
        <taxon>Pezizomycotina</taxon>
        <taxon>Eurotiomycetes</taxon>
        <taxon>Chaetothyriomycetidae</taxon>
        <taxon>Chaetothyriales</taxon>
        <taxon>Cyphellophoraceae</taxon>
        <taxon>Cyphellophora</taxon>
    </lineage>
</organism>
<proteinExistence type="predicted"/>
<name>A0A0N1H4B7_9EURO</name>
<comment type="caution">
    <text evidence="1">The sequence shown here is derived from an EMBL/GenBank/DDBJ whole genome shotgun (WGS) entry which is preliminary data.</text>
</comment>
<gene>
    <name evidence="1" type="ORF">AB675_11844</name>
</gene>
<evidence type="ECO:0000313" key="2">
    <source>
        <dbReference type="Proteomes" id="UP000038010"/>
    </source>
</evidence>